<dbReference type="EMBL" id="BX548175">
    <property type="protein sequence ID" value="CAE21154.1"/>
    <property type="molecule type" value="Genomic_DNA"/>
</dbReference>
<evidence type="ECO:0000313" key="7">
    <source>
        <dbReference type="EMBL" id="CAE21154.1"/>
    </source>
</evidence>
<evidence type="ECO:0000256" key="5">
    <source>
        <dbReference type="ARBA" id="ARBA00023136"/>
    </source>
</evidence>
<dbReference type="KEGG" id="pmt:PMT_0979"/>
<dbReference type="HOGENOM" id="CLU_594368_0_0_3"/>
<evidence type="ECO:0000256" key="1">
    <source>
        <dbReference type="ARBA" id="ARBA00004167"/>
    </source>
</evidence>
<dbReference type="InterPro" id="IPR050739">
    <property type="entry name" value="MFP"/>
</dbReference>
<keyword evidence="8" id="KW-1185">Reference proteome</keyword>
<evidence type="ECO:0000256" key="2">
    <source>
        <dbReference type="ARBA" id="ARBA00009477"/>
    </source>
</evidence>
<protein>
    <recommendedName>
        <fullName evidence="9">HlyD family secretion protein</fullName>
    </recommendedName>
</protein>
<evidence type="ECO:0000256" key="4">
    <source>
        <dbReference type="ARBA" id="ARBA00022989"/>
    </source>
</evidence>
<keyword evidence="4" id="KW-1133">Transmembrane helix</keyword>
<reference evidence="7 8" key="1">
    <citation type="journal article" date="2003" name="Nature">
        <title>Genome divergence in two Prochlorococcus ecotypes reflects oceanic niche differentiation.</title>
        <authorList>
            <person name="Rocap G."/>
            <person name="Larimer F.W."/>
            <person name="Lamerdin J.E."/>
            <person name="Malfatti S."/>
            <person name="Chain P."/>
            <person name="Ahlgren N.A."/>
            <person name="Arellano A."/>
            <person name="Coleman M."/>
            <person name="Hauser L."/>
            <person name="Hess W.R."/>
            <person name="Johnson Z.I."/>
            <person name="Land M.L."/>
            <person name="Lindell D."/>
            <person name="Post A.F."/>
            <person name="Regala W."/>
            <person name="Shah M."/>
            <person name="Shaw S.L."/>
            <person name="Steglich C."/>
            <person name="Sullivan M.B."/>
            <person name="Ting C.S."/>
            <person name="Tolonen A."/>
            <person name="Webb E.A."/>
            <person name="Zinser E.R."/>
            <person name="Chisholm S.W."/>
        </authorList>
    </citation>
    <scope>NUCLEOTIDE SEQUENCE [LARGE SCALE GENOMIC DNA]</scope>
    <source>
        <strain evidence="8">MIT 9313</strain>
    </source>
</reference>
<dbReference type="PANTHER" id="PTHR30386:SF26">
    <property type="entry name" value="TRANSPORT PROTEIN COMB"/>
    <property type="match status" value="1"/>
</dbReference>
<dbReference type="eggNOG" id="COG0845">
    <property type="taxonomic scope" value="Bacteria"/>
</dbReference>
<evidence type="ECO:0008006" key="9">
    <source>
        <dbReference type="Google" id="ProtNLM"/>
    </source>
</evidence>
<proteinExistence type="inferred from homology"/>
<dbReference type="Proteomes" id="UP000001423">
    <property type="component" value="Chromosome"/>
</dbReference>
<dbReference type="GO" id="GO:0016020">
    <property type="term" value="C:membrane"/>
    <property type="evidence" value="ECO:0007669"/>
    <property type="project" value="UniProtKB-SubCell"/>
</dbReference>
<keyword evidence="3" id="KW-0812">Transmembrane</keyword>
<evidence type="ECO:0000313" key="8">
    <source>
        <dbReference type="Proteomes" id="UP000001423"/>
    </source>
</evidence>
<sequence length="432" mass="48008">MGLLIAIGGALWATLARIPLSVEGTGVLLPVSTINSSISGTNGNAIWMFNQPKQQWHLSAKRFKNRPGQFNNRQMTELATNILNAIDKKHSEKISMAKNSSAENFTEKLKQTFYGQKVPAGQLMLWIQSSAQHEQLHSELDQLKRTLRDTLAQQNNINSKQSILREELARRSSYLAQMQKLESKGYVTRAAILQEQAQVDNLRSQIYSNKNELINLSNQLDQSYQKLGNTLSNLINQQMIFASDDVYLTQVIPNNGESVIQGQVVLQLSDDSLNSPILVPVFLGSREMAQVFPGMDALATPEGYKRSEVGGIRGRVVSMAQVPSGLEDVHARVGLKSLAQVITNREPSPTLAVLALERSGETSPLNSGGYRWSSRGDLPFPPTPGDRLSVQITTRYVAPIEMVLPSFRYFFGMSPPDRPHLLPNNNRQQINE</sequence>
<keyword evidence="6" id="KW-0175">Coiled coil</keyword>
<feature type="coiled-coil region" evidence="6">
    <location>
        <begin position="133"/>
        <end position="184"/>
    </location>
</feature>
<dbReference type="AlphaFoldDB" id="Q7V6Z6"/>
<evidence type="ECO:0000256" key="6">
    <source>
        <dbReference type="SAM" id="Coils"/>
    </source>
</evidence>
<keyword evidence="5" id="KW-0472">Membrane</keyword>
<organism evidence="7 8">
    <name type="scientific">Prochlorococcus marinus (strain MIT 9313)</name>
    <dbReference type="NCBI Taxonomy" id="74547"/>
    <lineage>
        <taxon>Bacteria</taxon>
        <taxon>Bacillati</taxon>
        <taxon>Cyanobacteriota</taxon>
        <taxon>Cyanophyceae</taxon>
        <taxon>Synechococcales</taxon>
        <taxon>Prochlorococcaceae</taxon>
        <taxon>Prochlorococcus</taxon>
    </lineage>
</organism>
<dbReference type="SUPFAM" id="SSF56954">
    <property type="entry name" value="Outer membrane efflux proteins (OEP)"/>
    <property type="match status" value="1"/>
</dbReference>
<comment type="subcellular location">
    <subcellularLocation>
        <location evidence="1">Membrane</location>
        <topology evidence="1">Single-pass membrane protein</topology>
    </subcellularLocation>
</comment>
<accession>Q7V6Z6</accession>
<evidence type="ECO:0000256" key="3">
    <source>
        <dbReference type="ARBA" id="ARBA00022692"/>
    </source>
</evidence>
<dbReference type="PANTHER" id="PTHR30386">
    <property type="entry name" value="MEMBRANE FUSION SUBUNIT OF EMRAB-TOLC MULTIDRUG EFFLUX PUMP"/>
    <property type="match status" value="1"/>
</dbReference>
<name>Q7V6Z6_PROMM</name>
<comment type="similarity">
    <text evidence="2">Belongs to the membrane fusion protein (MFP) (TC 8.A.1) family.</text>
</comment>
<gene>
    <name evidence="7" type="ordered locus">PMT_0979</name>
</gene>